<dbReference type="Proteomes" id="UP000694865">
    <property type="component" value="Unplaced"/>
</dbReference>
<feature type="transmembrane region" description="Helical" evidence="6">
    <location>
        <begin position="351"/>
        <end position="374"/>
    </location>
</feature>
<keyword evidence="5 6" id="KW-0472">Membrane</keyword>
<evidence type="ECO:0000313" key="7">
    <source>
        <dbReference type="Proteomes" id="UP000694865"/>
    </source>
</evidence>
<feature type="transmembrane region" description="Helical" evidence="6">
    <location>
        <begin position="63"/>
        <end position="83"/>
    </location>
</feature>
<evidence type="ECO:0000256" key="1">
    <source>
        <dbReference type="ARBA" id="ARBA00004141"/>
    </source>
</evidence>
<protein>
    <submittedName>
        <fullName evidence="8">Cationic amino acid transporter 4-like</fullName>
    </submittedName>
</protein>
<comment type="subcellular location">
    <subcellularLocation>
        <location evidence="1">Membrane</location>
        <topology evidence="1">Multi-pass membrane protein</topology>
    </subcellularLocation>
</comment>
<sequence length="501" mass="53766">MELILLGIGGILGSGVYVLTGSVAKDIAGPAVTISYMIACFPTLLAAICFAEFSVRIPQTGSAYIYTYVTIGEVWAFVVGWIFTLDICVGNAASVRTISGYIDELIGSKIRNFTLEYIAGGPINHPPFSQYPDLCALFVVIMITIILAMGISISVKITSLFTCVSLCVMLFISCMGFYLSDIKNWKTEGGFAPYGFSGIISGAVSCVYSYTGFDVITTASEETRNPTKSVPIAICVSLVVVMLVYVTVSVTLTLMVPYYDIQPDASFAAVFQQHGFVWAKYTVGIGAVCGVGISVFINTICISRIIYVMAVDGLLFPALARIEQCNQVPVVATVTCSAFSAMLAVFLDTDFLVKCKSVGCLAGYIITSACVLILRYRPIRNNDSITENGSIAAAHEDNPLLGQTTSSCTAADRALNYVLSVGVFKHITHGKLPGLAILLMTIFMLTLSAVINFGTDSWNPWAICIAIVLGLAVIICFTVISMHKQEGTRLKFQVGSRNTTT</sequence>
<dbReference type="Gene3D" id="1.20.1740.10">
    <property type="entry name" value="Amino acid/polyamine transporter I"/>
    <property type="match status" value="1"/>
</dbReference>
<keyword evidence="4 6" id="KW-1133">Transmembrane helix</keyword>
<evidence type="ECO:0000256" key="6">
    <source>
        <dbReference type="SAM" id="Phobius"/>
    </source>
</evidence>
<feature type="transmembrane region" description="Helical" evidence="6">
    <location>
        <begin position="460"/>
        <end position="482"/>
    </location>
</feature>
<dbReference type="Pfam" id="PF13520">
    <property type="entry name" value="AA_permease_2"/>
    <property type="match status" value="1"/>
</dbReference>
<dbReference type="RefSeq" id="XP_006819424.1">
    <property type="nucleotide sequence ID" value="XM_006819361.1"/>
</dbReference>
<evidence type="ECO:0000256" key="5">
    <source>
        <dbReference type="ARBA" id="ARBA00023136"/>
    </source>
</evidence>
<evidence type="ECO:0000256" key="2">
    <source>
        <dbReference type="ARBA" id="ARBA00022448"/>
    </source>
</evidence>
<feature type="transmembrane region" description="Helical" evidence="6">
    <location>
        <begin position="435"/>
        <end position="454"/>
    </location>
</feature>
<evidence type="ECO:0000256" key="3">
    <source>
        <dbReference type="ARBA" id="ARBA00022692"/>
    </source>
</evidence>
<feature type="transmembrane region" description="Helical" evidence="6">
    <location>
        <begin position="34"/>
        <end position="51"/>
    </location>
</feature>
<dbReference type="GeneID" id="100369043"/>
<dbReference type="PANTHER" id="PTHR43243:SF4">
    <property type="entry name" value="CATIONIC AMINO ACID TRANSPORTER 4"/>
    <property type="match status" value="1"/>
</dbReference>
<feature type="transmembrane region" description="Helical" evidence="6">
    <location>
        <begin position="160"/>
        <end position="179"/>
    </location>
</feature>
<feature type="transmembrane region" description="Helical" evidence="6">
    <location>
        <begin position="328"/>
        <end position="345"/>
    </location>
</feature>
<dbReference type="PANTHER" id="PTHR43243">
    <property type="entry name" value="INNER MEMBRANE TRANSPORTER YGJI-RELATED"/>
    <property type="match status" value="1"/>
</dbReference>
<feature type="transmembrane region" description="Helical" evidence="6">
    <location>
        <begin position="131"/>
        <end position="153"/>
    </location>
</feature>
<feature type="transmembrane region" description="Helical" evidence="6">
    <location>
        <begin position="278"/>
        <end position="307"/>
    </location>
</feature>
<feature type="transmembrane region" description="Helical" evidence="6">
    <location>
        <begin position="191"/>
        <end position="211"/>
    </location>
</feature>
<gene>
    <name evidence="8" type="primary">LOC100369043</name>
</gene>
<evidence type="ECO:0000256" key="4">
    <source>
        <dbReference type="ARBA" id="ARBA00022989"/>
    </source>
</evidence>
<keyword evidence="7" id="KW-1185">Reference proteome</keyword>
<feature type="transmembrane region" description="Helical" evidence="6">
    <location>
        <begin position="232"/>
        <end position="258"/>
    </location>
</feature>
<organism evidence="7 8">
    <name type="scientific">Saccoglossus kowalevskii</name>
    <name type="common">Acorn worm</name>
    <dbReference type="NCBI Taxonomy" id="10224"/>
    <lineage>
        <taxon>Eukaryota</taxon>
        <taxon>Metazoa</taxon>
        <taxon>Hemichordata</taxon>
        <taxon>Enteropneusta</taxon>
        <taxon>Harrimaniidae</taxon>
        <taxon>Saccoglossus</taxon>
    </lineage>
</organism>
<keyword evidence="3 6" id="KW-0812">Transmembrane</keyword>
<name>A0ABM0MHD3_SACKO</name>
<proteinExistence type="predicted"/>
<keyword evidence="2" id="KW-0813">Transport</keyword>
<dbReference type="InterPro" id="IPR002293">
    <property type="entry name" value="AA/rel_permease1"/>
</dbReference>
<evidence type="ECO:0000313" key="8">
    <source>
        <dbReference type="RefSeq" id="XP_006819424.1"/>
    </source>
</evidence>
<accession>A0ABM0MHD3</accession>
<reference evidence="8" key="1">
    <citation type="submission" date="2025-08" db="UniProtKB">
        <authorList>
            <consortium name="RefSeq"/>
        </authorList>
    </citation>
    <scope>IDENTIFICATION</scope>
    <source>
        <tissue evidence="8">Testes</tissue>
    </source>
</reference>